<dbReference type="NCBIfam" id="TIGR02228">
    <property type="entry name" value="sigpep_I_arch"/>
    <property type="match status" value="1"/>
</dbReference>
<keyword evidence="4 11" id="KW-0378">Hydrolase</keyword>
<evidence type="ECO:0000313" key="12">
    <source>
        <dbReference type="Proteomes" id="UP001321047"/>
    </source>
</evidence>
<evidence type="ECO:0000256" key="6">
    <source>
        <dbReference type="ARBA" id="ARBA00022968"/>
    </source>
</evidence>
<organism evidence="11 12">
    <name type="scientific">Natronosalvus hydrolyticus</name>
    <dbReference type="NCBI Taxonomy" id="2979988"/>
    <lineage>
        <taxon>Archaea</taxon>
        <taxon>Methanobacteriati</taxon>
        <taxon>Methanobacteriota</taxon>
        <taxon>Stenosarchaea group</taxon>
        <taxon>Halobacteria</taxon>
        <taxon>Halobacteriales</taxon>
        <taxon>Natrialbaceae</taxon>
        <taxon>Natronosalvus</taxon>
    </lineage>
</organism>
<evidence type="ECO:0000256" key="1">
    <source>
        <dbReference type="ARBA" id="ARBA00004648"/>
    </source>
</evidence>
<keyword evidence="2" id="KW-0645">Protease</keyword>
<dbReference type="CDD" id="cd06530">
    <property type="entry name" value="S26_SPase_I"/>
    <property type="match status" value="1"/>
</dbReference>
<keyword evidence="7" id="KW-1133">Transmembrane helix</keyword>
<dbReference type="InterPro" id="IPR036286">
    <property type="entry name" value="LexA/Signal_pep-like_sf"/>
</dbReference>
<sequence>MLILFILPFVLFAVPTLAGADGSYVVLSDSMNPTLEAGDVVFVEETPPEAVEEGDVLTFWTEDPEAYHGDDPETNLVTHRVVEIDRSGDQTVFTTHGDALAQPDSDPVLGEQIVGTVTFAIPYLGYVIAFAGSRTGILLLVVVPCTLLVINEVYELAVAVRANKE</sequence>
<dbReference type="Proteomes" id="UP001321047">
    <property type="component" value="Unassembled WGS sequence"/>
</dbReference>
<keyword evidence="12" id="KW-1185">Reference proteome</keyword>
<evidence type="ECO:0000256" key="10">
    <source>
        <dbReference type="ARBA" id="ARBA00045533"/>
    </source>
</evidence>
<accession>A0AAP2ZC74</accession>
<evidence type="ECO:0000256" key="5">
    <source>
        <dbReference type="ARBA" id="ARBA00022824"/>
    </source>
</evidence>
<evidence type="ECO:0000256" key="4">
    <source>
        <dbReference type="ARBA" id="ARBA00022801"/>
    </source>
</evidence>
<dbReference type="AlphaFoldDB" id="A0AAP2ZC74"/>
<dbReference type="GO" id="GO:0006465">
    <property type="term" value="P:signal peptide processing"/>
    <property type="evidence" value="ECO:0007669"/>
    <property type="project" value="InterPro"/>
</dbReference>
<evidence type="ECO:0000256" key="9">
    <source>
        <dbReference type="ARBA" id="ARBA00033305"/>
    </source>
</evidence>
<dbReference type="GO" id="GO:0016020">
    <property type="term" value="C:membrane"/>
    <property type="evidence" value="ECO:0007669"/>
    <property type="project" value="InterPro"/>
</dbReference>
<evidence type="ECO:0000256" key="7">
    <source>
        <dbReference type="ARBA" id="ARBA00022989"/>
    </source>
</evidence>
<dbReference type="Gene3D" id="2.10.109.10">
    <property type="entry name" value="Umud Fragment, subunit A"/>
    <property type="match status" value="1"/>
</dbReference>
<evidence type="ECO:0000256" key="8">
    <source>
        <dbReference type="ARBA" id="ARBA00023136"/>
    </source>
</evidence>
<keyword evidence="6" id="KW-0735">Signal-anchor</keyword>
<dbReference type="GO" id="GO:0004252">
    <property type="term" value="F:serine-type endopeptidase activity"/>
    <property type="evidence" value="ECO:0007669"/>
    <property type="project" value="InterPro"/>
</dbReference>
<dbReference type="RefSeq" id="WP_342810569.1">
    <property type="nucleotide sequence ID" value="NZ_JAOPJZ010000035.1"/>
</dbReference>
<dbReference type="PROSITE" id="PS00501">
    <property type="entry name" value="SPASE_I_1"/>
    <property type="match status" value="1"/>
</dbReference>
<dbReference type="InterPro" id="IPR019756">
    <property type="entry name" value="Pept_S26A_signal_pept_1_Ser-AS"/>
</dbReference>
<keyword evidence="5" id="KW-0256">Endoplasmic reticulum</keyword>
<dbReference type="PANTHER" id="PTHR10806">
    <property type="entry name" value="SIGNAL PEPTIDASE COMPLEX CATALYTIC SUBUNIT SEC11"/>
    <property type="match status" value="1"/>
</dbReference>
<comment type="function">
    <text evidence="10">Catalytic component of the signal peptidase complex (SPC) which catalyzes the cleavage of N-terminal signal sequences from nascent proteins as they are translocated into the lumen of the endoplasmic reticulum. Specifically cleaves N-terminal signal peptides that contain a hydrophobic alpha-helix (h-region) shorter than 18-20 amino acids.</text>
</comment>
<protein>
    <recommendedName>
        <fullName evidence="9">Signal peptidase I</fullName>
    </recommendedName>
</protein>
<evidence type="ECO:0000256" key="2">
    <source>
        <dbReference type="ARBA" id="ARBA00022670"/>
    </source>
</evidence>
<reference evidence="11 12" key="1">
    <citation type="submission" date="2022-09" db="EMBL/GenBank/DDBJ databases">
        <title>Enrichment on poylsaccharides allowed isolation of novel metabolic and taxonomic groups of Haloarchaea.</title>
        <authorList>
            <person name="Sorokin D.Y."/>
            <person name="Elcheninov A.G."/>
            <person name="Khizhniak T.V."/>
            <person name="Kolganova T.V."/>
            <person name="Kublanov I.V."/>
        </authorList>
    </citation>
    <scope>NUCLEOTIDE SEQUENCE [LARGE SCALE GENOMIC DNA]</scope>
    <source>
        <strain evidence="11 12">AArc-curdl1</strain>
    </source>
</reference>
<dbReference type="EMBL" id="JAOPJZ010000035">
    <property type="protein sequence ID" value="MCU4754268.1"/>
    <property type="molecule type" value="Genomic_DNA"/>
</dbReference>
<keyword evidence="3" id="KW-0812">Transmembrane</keyword>
<proteinExistence type="predicted"/>
<keyword evidence="8" id="KW-0472">Membrane</keyword>
<dbReference type="InterPro" id="IPR001733">
    <property type="entry name" value="Peptidase_S26B"/>
</dbReference>
<comment type="subcellular location">
    <subcellularLocation>
        <location evidence="1">Endoplasmic reticulum membrane</location>
        <topology evidence="1">Single-pass type II membrane protein</topology>
    </subcellularLocation>
</comment>
<comment type="caution">
    <text evidence="11">The sequence shown here is derived from an EMBL/GenBank/DDBJ whole genome shotgun (WGS) entry which is preliminary data.</text>
</comment>
<name>A0AAP2ZC74_9EURY</name>
<gene>
    <name evidence="11" type="ORF">OB919_20175</name>
</gene>
<evidence type="ECO:0000256" key="3">
    <source>
        <dbReference type="ARBA" id="ARBA00022692"/>
    </source>
</evidence>
<dbReference type="SUPFAM" id="SSF51306">
    <property type="entry name" value="LexA/Signal peptidase"/>
    <property type="match status" value="1"/>
</dbReference>
<dbReference type="PANTHER" id="PTHR10806:SF6">
    <property type="entry name" value="SIGNAL PEPTIDASE COMPLEX CATALYTIC SUBUNIT SEC11"/>
    <property type="match status" value="1"/>
</dbReference>
<dbReference type="InterPro" id="IPR019533">
    <property type="entry name" value="Peptidase_S26"/>
</dbReference>
<evidence type="ECO:0000313" key="11">
    <source>
        <dbReference type="EMBL" id="MCU4754268.1"/>
    </source>
</evidence>